<feature type="transmembrane region" description="Helical" evidence="8">
    <location>
        <begin position="280"/>
        <end position="301"/>
    </location>
</feature>
<evidence type="ECO:0000256" key="6">
    <source>
        <dbReference type="ARBA" id="ARBA00023136"/>
    </source>
</evidence>
<feature type="transmembrane region" description="Helical" evidence="8">
    <location>
        <begin position="490"/>
        <end position="509"/>
    </location>
</feature>
<feature type="transmembrane region" description="Helical" evidence="8">
    <location>
        <begin position="52"/>
        <end position="71"/>
    </location>
</feature>
<feature type="transmembrane region" description="Helical" evidence="8">
    <location>
        <begin position="460"/>
        <end position="484"/>
    </location>
</feature>
<evidence type="ECO:0000256" key="2">
    <source>
        <dbReference type="ARBA" id="ARBA00022448"/>
    </source>
</evidence>
<evidence type="ECO:0000256" key="1">
    <source>
        <dbReference type="ARBA" id="ARBA00004141"/>
    </source>
</evidence>
<dbReference type="AlphaFoldDB" id="A0A7D8UNS7"/>
<feature type="transmembrane region" description="Helical" evidence="8">
    <location>
        <begin position="422"/>
        <end position="439"/>
    </location>
</feature>
<keyword evidence="3 8" id="KW-0812">Transmembrane</keyword>
<keyword evidence="2" id="KW-0813">Transport</keyword>
<accession>A0A7D8UNS7</accession>
<dbReference type="EMBL" id="QGMG01000451">
    <property type="protein sequence ID" value="TVY53469.1"/>
    <property type="molecule type" value="Genomic_DNA"/>
</dbReference>
<keyword evidence="5 8" id="KW-1133">Transmembrane helix</keyword>
<protein>
    <submittedName>
        <fullName evidence="10">General amino acid permease AGP2</fullName>
    </submittedName>
</protein>
<dbReference type="FunFam" id="1.20.1740.10:FF:000006">
    <property type="entry name" value="General amino acid permease"/>
    <property type="match status" value="1"/>
</dbReference>
<dbReference type="GO" id="GO:0015171">
    <property type="term" value="F:amino acid transmembrane transporter activity"/>
    <property type="evidence" value="ECO:0007669"/>
    <property type="project" value="TreeGrafter"/>
</dbReference>
<evidence type="ECO:0000256" key="5">
    <source>
        <dbReference type="ARBA" id="ARBA00022989"/>
    </source>
</evidence>
<evidence type="ECO:0000256" key="3">
    <source>
        <dbReference type="ARBA" id="ARBA00022692"/>
    </source>
</evidence>
<reference evidence="10 11" key="1">
    <citation type="submission" date="2018-05" db="EMBL/GenBank/DDBJ databases">
        <title>Whole genome sequencing for identification of molecular markers to develop diagnostic detection tools for the regulated plant pathogen Lachnellula willkommii.</title>
        <authorList>
            <person name="Giroux E."/>
            <person name="Bilodeau G."/>
        </authorList>
    </citation>
    <scope>NUCLEOTIDE SEQUENCE [LARGE SCALE GENOMIC DNA]</scope>
    <source>
        <strain evidence="10 11">CBS 625.97</strain>
    </source>
</reference>
<evidence type="ECO:0000256" key="8">
    <source>
        <dbReference type="SAM" id="Phobius"/>
    </source>
</evidence>
<dbReference type="PIRSF" id="PIRSF006060">
    <property type="entry name" value="AA_transporter"/>
    <property type="match status" value="1"/>
</dbReference>
<keyword evidence="6 8" id="KW-0472">Membrane</keyword>
<dbReference type="Pfam" id="PF00324">
    <property type="entry name" value="AA_permease"/>
    <property type="match status" value="1"/>
</dbReference>
<evidence type="ECO:0000313" key="10">
    <source>
        <dbReference type="EMBL" id="TVY53469.1"/>
    </source>
</evidence>
<dbReference type="PANTHER" id="PTHR43341">
    <property type="entry name" value="AMINO ACID PERMEASE"/>
    <property type="match status" value="1"/>
</dbReference>
<proteinExistence type="predicted"/>
<evidence type="ECO:0000256" key="4">
    <source>
        <dbReference type="ARBA" id="ARBA00022970"/>
    </source>
</evidence>
<comment type="subcellular location">
    <subcellularLocation>
        <location evidence="1">Membrane</location>
        <topology evidence="1">Multi-pass membrane protein</topology>
    </subcellularLocation>
</comment>
<dbReference type="InterPro" id="IPR004841">
    <property type="entry name" value="AA-permease/SLC12A_dom"/>
</dbReference>
<feature type="transmembrane region" description="Helical" evidence="8">
    <location>
        <begin position="77"/>
        <end position="96"/>
    </location>
</feature>
<feature type="transmembrane region" description="Helical" evidence="8">
    <location>
        <begin position="192"/>
        <end position="209"/>
    </location>
</feature>
<sequence length="561" mass="62187">MDDIRKKSAVVGDNSDDSEKVPAYDVSDGDSGIIIGNVSDLKRNLSGRHIQMITIGGSIGTALFVSIGTGLVNGGPASLLIAFILYCFFLAAVNNCMAEMTVFMPVSGGFVRMGSKWVDESFGFMLGWNFFLYEAFLIPWEISALNLVLTFWRDDIPVEAVCAACIVLYAIINLFAVKLYGESEFWLSSGKLLLIGLLFCFTFVTMVGGNPQHDAYGFRYWRTPGAFAEYVTTGPLGKFEGFLAALWKAAFTIVGPEYIAMMAGEAAHPRKTLSRAFKTVYIRFGIFFIGGALACGIVIPYNDKNLIAVLDGTGSGTAAASPYVIAMQNLGIGFLPHLTNALLVTSIFSAGNSYVFCASRTLYSLSLDGHAPKFLRKCTKNGVPIWCFCITMIFPFLSFLSIGSGSAQVITWFSNLTEASQMIDYICMCTIYIFFYRAMKAQGYDRKDLPYIGWAQPYCAWFGLVTMIFTVTVYGYTVLLPGWWDIGTFFSYYTMVFACPVLYVGWKVIKRTKIIKPEEADLVWERPAIDEYEANVLEPFVGFWQEVKQMVGLGKKVEHVE</sequence>
<feature type="domain" description="Amino acid permease/ SLC12A" evidence="9">
    <location>
        <begin position="49"/>
        <end position="514"/>
    </location>
</feature>
<feature type="region of interest" description="Disordered" evidence="7">
    <location>
        <begin position="1"/>
        <end position="24"/>
    </location>
</feature>
<dbReference type="PANTHER" id="PTHR43341:SF6">
    <property type="entry name" value="AMINO ACID TRANSPORTER (EUROFUNG)"/>
    <property type="match status" value="1"/>
</dbReference>
<evidence type="ECO:0000259" key="9">
    <source>
        <dbReference type="Pfam" id="PF00324"/>
    </source>
</evidence>
<dbReference type="Gene3D" id="1.20.1740.10">
    <property type="entry name" value="Amino acid/polyamine transporter I"/>
    <property type="match status" value="1"/>
</dbReference>
<dbReference type="Proteomes" id="UP000481288">
    <property type="component" value="Unassembled WGS sequence"/>
</dbReference>
<evidence type="ECO:0000313" key="11">
    <source>
        <dbReference type="Proteomes" id="UP000481288"/>
    </source>
</evidence>
<feature type="transmembrane region" description="Helical" evidence="8">
    <location>
        <begin position="341"/>
        <end position="363"/>
    </location>
</feature>
<feature type="transmembrane region" description="Helical" evidence="8">
    <location>
        <begin position="383"/>
        <end position="402"/>
    </location>
</feature>
<dbReference type="OrthoDB" id="10062876at2759"/>
<feature type="transmembrane region" description="Helical" evidence="8">
    <location>
        <begin position="117"/>
        <end position="138"/>
    </location>
</feature>
<name>A0A7D8UNS7_9HELO</name>
<organism evidence="10 11">
    <name type="scientific">Lachnellula cervina</name>
    <dbReference type="NCBI Taxonomy" id="1316786"/>
    <lineage>
        <taxon>Eukaryota</taxon>
        <taxon>Fungi</taxon>
        <taxon>Dikarya</taxon>
        <taxon>Ascomycota</taxon>
        <taxon>Pezizomycotina</taxon>
        <taxon>Leotiomycetes</taxon>
        <taxon>Helotiales</taxon>
        <taxon>Lachnaceae</taxon>
        <taxon>Lachnellula</taxon>
    </lineage>
</organism>
<keyword evidence="11" id="KW-1185">Reference proteome</keyword>
<dbReference type="InterPro" id="IPR050524">
    <property type="entry name" value="APC_YAT"/>
</dbReference>
<feature type="transmembrane region" description="Helical" evidence="8">
    <location>
        <begin position="158"/>
        <end position="180"/>
    </location>
</feature>
<keyword evidence="4" id="KW-0029">Amino-acid transport</keyword>
<gene>
    <name evidence="10" type="primary">AGP2_0</name>
    <name evidence="10" type="ORF">LCER1_G004599</name>
</gene>
<evidence type="ECO:0000256" key="7">
    <source>
        <dbReference type="SAM" id="MobiDB-lite"/>
    </source>
</evidence>
<dbReference type="GO" id="GO:0016020">
    <property type="term" value="C:membrane"/>
    <property type="evidence" value="ECO:0007669"/>
    <property type="project" value="UniProtKB-SubCell"/>
</dbReference>
<comment type="caution">
    <text evidence="10">The sequence shown here is derived from an EMBL/GenBank/DDBJ whole genome shotgun (WGS) entry which is preliminary data.</text>
</comment>